<organism evidence="6 7">
    <name type="scientific">Mycolicibacterium agri</name>
    <name type="common">Mycobacterium agri</name>
    <dbReference type="NCBI Taxonomy" id="36811"/>
    <lineage>
        <taxon>Bacteria</taxon>
        <taxon>Bacillati</taxon>
        <taxon>Actinomycetota</taxon>
        <taxon>Actinomycetes</taxon>
        <taxon>Mycobacteriales</taxon>
        <taxon>Mycobacteriaceae</taxon>
        <taxon>Mycolicibacterium</taxon>
    </lineage>
</organism>
<accession>A0A2A7N7Z6</accession>
<dbReference type="SUPFAM" id="SSF56235">
    <property type="entry name" value="N-terminal nucleophile aminohydrolases (Ntn hydrolases)"/>
    <property type="match status" value="1"/>
</dbReference>
<evidence type="ECO:0000256" key="4">
    <source>
        <dbReference type="ARBA" id="ARBA00023145"/>
    </source>
</evidence>
<dbReference type="OrthoDB" id="9781342at2"/>
<dbReference type="PANTHER" id="PTHR43199:SF1">
    <property type="entry name" value="GLUTATHIONE HYDROLASE PROENZYME"/>
    <property type="match status" value="1"/>
</dbReference>
<dbReference type="InterPro" id="IPR029055">
    <property type="entry name" value="Ntn_hydrolases_N"/>
</dbReference>
<reference evidence="5" key="3">
    <citation type="submission" date="2020-02" db="EMBL/GenBank/DDBJ databases">
        <authorList>
            <person name="Matsumoto Y."/>
            <person name="Motooka D."/>
            <person name="Nakamura S."/>
        </authorList>
    </citation>
    <scope>NUCLEOTIDE SEQUENCE</scope>
    <source>
        <strain evidence="5">JCM 6377</strain>
    </source>
</reference>
<comment type="caution">
    <text evidence="6">The sequence shown here is derived from an EMBL/GenBank/DDBJ whole genome shotgun (WGS) entry which is preliminary data.</text>
</comment>
<keyword evidence="7" id="KW-1185">Reference proteome</keyword>
<dbReference type="Gene3D" id="3.60.20.40">
    <property type="match status" value="1"/>
</dbReference>
<protein>
    <submittedName>
        <fullName evidence="5">Gamma-glutamyltranspeptidase</fullName>
    </submittedName>
</protein>
<dbReference type="InterPro" id="IPR043137">
    <property type="entry name" value="GGT_ssub_C"/>
</dbReference>
<evidence type="ECO:0000313" key="7">
    <source>
        <dbReference type="Proteomes" id="UP000220914"/>
    </source>
</evidence>
<sequence length="552" mass="58826">MTYAMTRQGPAVICPQPVVADAAMEVLGLGGNAVDAVVAGMAVQGVVDPLMCGLGGYGVMTVHEASTRRNTVLDFFARAPLAVEEGKSADVLQREFTYDYGFVVEGGHNEIGHRSVATPGTVAGMARALEMFGTMPWSAVLEPAAALAEEGFALTEAQRVSWYSDDGPDKPGGLARMAYSETGRALYTDDGKPLPLGHRVSNRDLANTLRHLMGKGAADFYRGELAEAMVGDLAAHESLLRTEDFEEYSVSENPPLTTTYRDTTLAFPGFPAGGVSILAALNLIAVLQPDDVPDWPTTDAITAVAQALQGALEDKFTYLAGSRDTEIPVQYLVSRDYARQRTLTSVGVADEGSMRALDDEPPSTTHIAVVDRDGNAASATHTLASGSGVISPGLGFMFNNFMHGYDPRPGKWNSLRPGATRPASMSPGLAFDGAGELIGVLGASGSTRIVTALVQVISHLVDRRWDPWHAVGAPRINVQLDGKVQCEGRIPTPVVRAIEASGRQVLRHLRNYDPYFGKVHVLWRTDGEARWEGAADPRGDGGLALVGQEVVR</sequence>
<reference evidence="5 8" key="2">
    <citation type="journal article" date="2019" name="Emerg. Microbes Infect.">
        <title>Comprehensive subspecies identification of 175 nontuberculous mycobacteria species based on 7547 genomic profiles.</title>
        <authorList>
            <person name="Matsumoto Y."/>
            <person name="Kinjo T."/>
            <person name="Motooka D."/>
            <person name="Nabeya D."/>
            <person name="Jung N."/>
            <person name="Uechi K."/>
            <person name="Horii T."/>
            <person name="Iida T."/>
            <person name="Fujita J."/>
            <person name="Nakamura S."/>
        </authorList>
    </citation>
    <scope>NUCLEOTIDE SEQUENCE [LARGE SCALE GENOMIC DNA]</scope>
    <source>
        <strain evidence="5 8">JCM 6377</strain>
    </source>
</reference>
<proteinExistence type="inferred from homology"/>
<dbReference type="EMBL" id="BLKS01000001">
    <property type="protein sequence ID" value="GFG51489.1"/>
    <property type="molecule type" value="Genomic_DNA"/>
</dbReference>
<evidence type="ECO:0000256" key="2">
    <source>
        <dbReference type="ARBA" id="ARBA00022679"/>
    </source>
</evidence>
<keyword evidence="4" id="KW-0865">Zymogen</keyword>
<dbReference type="PANTHER" id="PTHR43199">
    <property type="entry name" value="GLUTATHIONE HYDROLASE"/>
    <property type="match status" value="1"/>
</dbReference>
<reference evidence="6 7" key="1">
    <citation type="submission" date="2017-10" db="EMBL/GenBank/DDBJ databases">
        <title>The new phylogeny of genus Mycobacterium.</title>
        <authorList>
            <person name="Tortoli E."/>
            <person name="Trovato A."/>
            <person name="Cirillo D.M."/>
        </authorList>
    </citation>
    <scope>NUCLEOTIDE SEQUENCE [LARGE SCALE GENOMIC DNA]</scope>
    <source>
        <strain evidence="6 7">CCUG37673</strain>
    </source>
</reference>
<evidence type="ECO:0000313" key="5">
    <source>
        <dbReference type="EMBL" id="GFG51489.1"/>
    </source>
</evidence>
<name>A0A2A7N7Z6_MYCAG</name>
<evidence type="ECO:0000256" key="1">
    <source>
        <dbReference type="ARBA" id="ARBA00009381"/>
    </source>
</evidence>
<evidence type="ECO:0000256" key="3">
    <source>
        <dbReference type="ARBA" id="ARBA00022801"/>
    </source>
</evidence>
<dbReference type="Proteomes" id="UP000220914">
    <property type="component" value="Unassembled WGS sequence"/>
</dbReference>
<dbReference type="GO" id="GO:0016740">
    <property type="term" value="F:transferase activity"/>
    <property type="evidence" value="ECO:0007669"/>
    <property type="project" value="UniProtKB-KW"/>
</dbReference>
<dbReference type="GO" id="GO:0016787">
    <property type="term" value="F:hydrolase activity"/>
    <property type="evidence" value="ECO:0007669"/>
    <property type="project" value="UniProtKB-KW"/>
</dbReference>
<dbReference type="AlphaFoldDB" id="A0A2A7N7Z6"/>
<dbReference type="InterPro" id="IPR051792">
    <property type="entry name" value="GGT_bact"/>
</dbReference>
<keyword evidence="3" id="KW-0378">Hydrolase</keyword>
<dbReference type="PRINTS" id="PR01210">
    <property type="entry name" value="GGTRANSPTASE"/>
</dbReference>
<dbReference type="Gene3D" id="1.10.246.230">
    <property type="match status" value="1"/>
</dbReference>
<gene>
    <name evidence="6" type="ORF">CQY20_08825</name>
    <name evidence="5" type="ORF">MAGR_29300</name>
</gene>
<dbReference type="EMBL" id="PDCP01000012">
    <property type="protein sequence ID" value="PEG39980.1"/>
    <property type="molecule type" value="Genomic_DNA"/>
</dbReference>
<evidence type="ECO:0000313" key="6">
    <source>
        <dbReference type="EMBL" id="PEG39980.1"/>
    </source>
</evidence>
<keyword evidence="2" id="KW-0808">Transferase</keyword>
<dbReference type="Pfam" id="PF01019">
    <property type="entry name" value="G_glu_transpept"/>
    <property type="match status" value="1"/>
</dbReference>
<evidence type="ECO:0000313" key="8">
    <source>
        <dbReference type="Proteomes" id="UP000465302"/>
    </source>
</evidence>
<comment type="similarity">
    <text evidence="1">Belongs to the gamma-glutamyltransferase family.</text>
</comment>
<dbReference type="Proteomes" id="UP000465302">
    <property type="component" value="Unassembled WGS sequence"/>
</dbReference>